<evidence type="ECO:0000313" key="14">
    <source>
        <dbReference type="Proteomes" id="UP001497533"/>
    </source>
</evidence>
<evidence type="ECO:0000259" key="12">
    <source>
        <dbReference type="Pfam" id="PF08496"/>
    </source>
</evidence>
<evidence type="ECO:0000256" key="9">
    <source>
        <dbReference type="ARBA" id="ARBA00023136"/>
    </source>
</evidence>
<evidence type="ECO:0000256" key="7">
    <source>
        <dbReference type="ARBA" id="ARBA00022825"/>
    </source>
</evidence>
<organism evidence="13 14">
    <name type="scientific">Candidatus Providencia siddallii</name>
    <dbReference type="NCBI Taxonomy" id="1715285"/>
    <lineage>
        <taxon>Bacteria</taxon>
        <taxon>Pseudomonadati</taxon>
        <taxon>Pseudomonadota</taxon>
        <taxon>Gammaproteobacteria</taxon>
        <taxon>Enterobacterales</taxon>
        <taxon>Morganellaceae</taxon>
        <taxon>Providencia</taxon>
    </lineage>
</organism>
<feature type="domain" description="Peptidase S49" evidence="11">
    <location>
        <begin position="160"/>
        <end position="307"/>
    </location>
</feature>
<dbReference type="InterPro" id="IPR002142">
    <property type="entry name" value="Peptidase_S49"/>
</dbReference>
<dbReference type="EMBL" id="OZ034688">
    <property type="protein sequence ID" value="CAL1329100.1"/>
    <property type="molecule type" value="Genomic_DNA"/>
</dbReference>
<keyword evidence="8 10" id="KW-1133">Transmembrane helix</keyword>
<evidence type="ECO:0000313" key="13">
    <source>
        <dbReference type="EMBL" id="CAL1329100.1"/>
    </source>
</evidence>
<dbReference type="PANTHER" id="PTHR42987:SF4">
    <property type="entry name" value="PROTEASE SOHB-RELATED"/>
    <property type="match status" value="1"/>
</dbReference>
<dbReference type="Pfam" id="PF01343">
    <property type="entry name" value="Peptidase_S49"/>
    <property type="match status" value="1"/>
</dbReference>
<dbReference type="Proteomes" id="UP001497533">
    <property type="component" value="Chromosome"/>
</dbReference>
<dbReference type="PANTHER" id="PTHR42987">
    <property type="entry name" value="PEPTIDASE S49"/>
    <property type="match status" value="1"/>
</dbReference>
<evidence type="ECO:0000256" key="6">
    <source>
        <dbReference type="ARBA" id="ARBA00022801"/>
    </source>
</evidence>
<dbReference type="Gene3D" id="6.20.330.10">
    <property type="match status" value="1"/>
</dbReference>
<proteinExistence type="inferred from homology"/>
<evidence type="ECO:0000256" key="8">
    <source>
        <dbReference type="ARBA" id="ARBA00022989"/>
    </source>
</evidence>
<evidence type="ECO:0000256" key="4">
    <source>
        <dbReference type="ARBA" id="ARBA00022670"/>
    </source>
</evidence>
<dbReference type="EC" id="3.4.21.-" evidence="13"/>
<dbReference type="InterPro" id="IPR013703">
    <property type="entry name" value="Peptidase_S49_N_proteobac"/>
</dbReference>
<feature type="transmembrane region" description="Helical" evidence="10">
    <location>
        <begin position="6"/>
        <end position="33"/>
    </location>
</feature>
<dbReference type="SUPFAM" id="SSF52096">
    <property type="entry name" value="ClpP/crotonase"/>
    <property type="match status" value="1"/>
</dbReference>
<keyword evidence="5 10" id="KW-0812">Transmembrane</keyword>
<feature type="domain" description="Peptidase S49 N-terminal proteobacteria" evidence="12">
    <location>
        <begin position="2"/>
        <end position="156"/>
    </location>
</feature>
<name>A0ABP1CDK3_9GAMM</name>
<keyword evidence="7" id="KW-0720">Serine protease</keyword>
<dbReference type="GO" id="GO:0008233">
    <property type="term" value="F:peptidase activity"/>
    <property type="evidence" value="ECO:0007669"/>
    <property type="project" value="UniProtKB-KW"/>
</dbReference>
<keyword evidence="14" id="KW-1185">Reference proteome</keyword>
<dbReference type="InterPro" id="IPR029045">
    <property type="entry name" value="ClpP/crotonase-like_dom_sf"/>
</dbReference>
<keyword evidence="9 10" id="KW-0472">Membrane</keyword>
<protein>
    <submittedName>
        <fullName evidence="13">Probable protease SohB</fullName>
        <ecNumber evidence="13">3.4.21.-</ecNumber>
    </submittedName>
</protein>
<comment type="similarity">
    <text evidence="2">Belongs to the peptidase S49 family.</text>
</comment>
<keyword evidence="3" id="KW-1003">Cell membrane</keyword>
<dbReference type="GO" id="GO:0006508">
    <property type="term" value="P:proteolysis"/>
    <property type="evidence" value="ECO:0007669"/>
    <property type="project" value="UniProtKB-KW"/>
</dbReference>
<dbReference type="CDD" id="cd07023">
    <property type="entry name" value="S49_Sppa_N_C"/>
    <property type="match status" value="1"/>
</dbReference>
<dbReference type="RefSeq" id="WP_341765155.1">
    <property type="nucleotide sequence ID" value="NZ_OZ034688.1"/>
</dbReference>
<gene>
    <name evidence="13" type="primary">sohB</name>
    <name evidence="13" type="ORF">PRHACTZTBTEA_169</name>
</gene>
<evidence type="ECO:0000259" key="11">
    <source>
        <dbReference type="Pfam" id="PF01343"/>
    </source>
</evidence>
<keyword evidence="4 13" id="KW-0645">Protease</keyword>
<dbReference type="NCBIfam" id="NF008745">
    <property type="entry name" value="PRK11778.1"/>
    <property type="match status" value="1"/>
</dbReference>
<keyword evidence="6 13" id="KW-0378">Hydrolase</keyword>
<evidence type="ECO:0000256" key="5">
    <source>
        <dbReference type="ARBA" id="ARBA00022692"/>
    </source>
</evidence>
<sequence length="339" mass="38831">MEYLSLYGLFLAKIFTIVILVVLIVFFTFGIGIKRYESKGFLKIIKLNKKYLEYQRKIKHVKMNDSEKKIWLKKIKKQQKLKLKNRKNNLKLGNLLKKPCLYVLDFKGSINANEVISLREEITAILSVIEKEDEVLLRLESSGGIVSAYGLAASQLMRIKEKNIPLTIVVDKIAASGGYMMACIADTIIAAPFSIIGSIGVVAQIPNFYKLLKKYNIDIELHTAGEYKRTLTLLGKNTEEGRKKFIEDLNSTHKLFKDFVHKNRPLLDIESLSTGEYWYGQDALNKGLIDKIGVSDDIIMNSIKNKKVISINYSINRKILYRLTDNITKNINKFLWNNL</sequence>
<dbReference type="Gene3D" id="3.90.226.10">
    <property type="entry name" value="2-enoyl-CoA Hydratase, Chain A, domain 1"/>
    <property type="match status" value="1"/>
</dbReference>
<reference evidence="13" key="1">
    <citation type="submission" date="2024-04" db="EMBL/GenBank/DDBJ databases">
        <authorList>
            <person name="Manzano-Marin A."/>
            <person name="Manzano-Marin A."/>
            <person name="Alejandro Manzano Marin A."/>
        </authorList>
    </citation>
    <scope>NUCLEOTIDE SEQUENCE [LARGE SCALE GENOMIC DNA]</scope>
    <source>
        <strain evidence="13">TABTEA</strain>
    </source>
</reference>
<accession>A0ABP1CDK3</accession>
<evidence type="ECO:0000256" key="1">
    <source>
        <dbReference type="ARBA" id="ARBA00004236"/>
    </source>
</evidence>
<evidence type="ECO:0000256" key="3">
    <source>
        <dbReference type="ARBA" id="ARBA00022475"/>
    </source>
</evidence>
<comment type="subcellular location">
    <subcellularLocation>
        <location evidence="1">Cell membrane</location>
    </subcellularLocation>
</comment>
<dbReference type="InterPro" id="IPR047272">
    <property type="entry name" value="S49_SppA_C"/>
</dbReference>
<dbReference type="Pfam" id="PF08496">
    <property type="entry name" value="Peptidase_S49_N"/>
    <property type="match status" value="1"/>
</dbReference>
<evidence type="ECO:0000256" key="2">
    <source>
        <dbReference type="ARBA" id="ARBA00008683"/>
    </source>
</evidence>
<evidence type="ECO:0000256" key="10">
    <source>
        <dbReference type="SAM" id="Phobius"/>
    </source>
</evidence>